<dbReference type="FunFam" id="3.20.20.70:FF:000114">
    <property type="entry name" value="Decarboxylase,orotidine phosphate"/>
    <property type="match status" value="1"/>
</dbReference>
<dbReference type="NCBIfam" id="TIGR01740">
    <property type="entry name" value="pyrF"/>
    <property type="match status" value="1"/>
</dbReference>
<dbReference type="EC" id="2.4.2.10" evidence="5"/>
<evidence type="ECO:0000313" key="17">
    <source>
        <dbReference type="EMBL" id="KAG8191815.1"/>
    </source>
</evidence>
<feature type="domain" description="Orotidine 5'-phosphate decarboxylase" evidence="16">
    <location>
        <begin position="241"/>
        <end position="454"/>
    </location>
</feature>
<feature type="binding site" evidence="15">
    <location>
        <position position="269"/>
    </location>
    <ligand>
        <name>substrate</name>
    </ligand>
</feature>
<dbReference type="AlphaFoldDB" id="A0AAV6V507"/>
<dbReference type="Gene3D" id="3.20.20.70">
    <property type="entry name" value="Aldolase class I"/>
    <property type="match status" value="1"/>
</dbReference>
<dbReference type="EC" id="4.1.1.23" evidence="6"/>
<evidence type="ECO:0000256" key="9">
    <source>
        <dbReference type="ARBA" id="ARBA00022679"/>
    </source>
</evidence>
<keyword evidence="8" id="KW-0328">Glycosyltransferase</keyword>
<evidence type="ECO:0000256" key="10">
    <source>
        <dbReference type="ARBA" id="ARBA00022793"/>
    </source>
</evidence>
<evidence type="ECO:0000256" key="14">
    <source>
        <dbReference type="PIRSR" id="PIRSR614732-1"/>
    </source>
</evidence>
<dbReference type="GO" id="GO:0006207">
    <property type="term" value="P:'de novo' pyrimidine nucleobase biosynthetic process"/>
    <property type="evidence" value="ECO:0007669"/>
    <property type="project" value="InterPro"/>
</dbReference>
<organism evidence="17 18">
    <name type="scientific">Oedothorax gibbosus</name>
    <dbReference type="NCBI Taxonomy" id="931172"/>
    <lineage>
        <taxon>Eukaryota</taxon>
        <taxon>Metazoa</taxon>
        <taxon>Ecdysozoa</taxon>
        <taxon>Arthropoda</taxon>
        <taxon>Chelicerata</taxon>
        <taxon>Arachnida</taxon>
        <taxon>Araneae</taxon>
        <taxon>Araneomorphae</taxon>
        <taxon>Entelegynae</taxon>
        <taxon>Araneoidea</taxon>
        <taxon>Linyphiidae</taxon>
        <taxon>Erigoninae</taxon>
        <taxon>Oedothorax</taxon>
    </lineage>
</organism>
<dbReference type="PANTHER" id="PTHR19278:SF9">
    <property type="entry name" value="URIDINE 5'-MONOPHOSPHATE SYNTHASE"/>
    <property type="match status" value="1"/>
</dbReference>
<evidence type="ECO:0000256" key="2">
    <source>
        <dbReference type="ARBA" id="ARBA00004889"/>
    </source>
</evidence>
<dbReference type="GO" id="GO:0004590">
    <property type="term" value="F:orotidine-5'-phosphate decarboxylase activity"/>
    <property type="evidence" value="ECO:0007669"/>
    <property type="project" value="UniProtKB-EC"/>
</dbReference>
<evidence type="ECO:0000256" key="8">
    <source>
        <dbReference type="ARBA" id="ARBA00022676"/>
    </source>
</evidence>
<keyword evidence="13" id="KW-0511">Multifunctional enzyme</keyword>
<dbReference type="InterPro" id="IPR023031">
    <property type="entry name" value="OPRT"/>
</dbReference>
<comment type="caution">
    <text evidence="17">The sequence shown here is derived from an EMBL/GenBank/DDBJ whole genome shotgun (WGS) entry which is preliminary data.</text>
</comment>
<dbReference type="CDD" id="cd04725">
    <property type="entry name" value="OMP_decarboxylase_like"/>
    <property type="match status" value="1"/>
</dbReference>
<evidence type="ECO:0000256" key="3">
    <source>
        <dbReference type="ARBA" id="ARBA00006221"/>
    </source>
</evidence>
<evidence type="ECO:0000256" key="5">
    <source>
        <dbReference type="ARBA" id="ARBA00011971"/>
    </source>
</evidence>
<evidence type="ECO:0000256" key="4">
    <source>
        <dbReference type="ARBA" id="ARBA00009769"/>
    </source>
</evidence>
<comment type="pathway">
    <text evidence="2">Pyrimidine metabolism; UMP biosynthesis via de novo pathway; UMP from orotate: step 1/2.</text>
</comment>
<feature type="binding site" evidence="15">
    <location>
        <position position="438"/>
    </location>
    <ligand>
        <name>substrate</name>
    </ligand>
</feature>
<evidence type="ECO:0000256" key="6">
    <source>
        <dbReference type="ARBA" id="ARBA00012321"/>
    </source>
</evidence>
<keyword evidence="9" id="KW-0808">Transferase</keyword>
<feature type="binding site" evidence="15">
    <location>
        <position position="419"/>
    </location>
    <ligand>
        <name>substrate</name>
    </ligand>
</feature>
<dbReference type="PANTHER" id="PTHR19278">
    <property type="entry name" value="OROTATE PHOSPHORIBOSYLTRANSFERASE"/>
    <property type="match status" value="1"/>
</dbReference>
<comment type="similarity">
    <text evidence="4">In the C-terminal section; belongs to the OMP decarboxylase family.</text>
</comment>
<feature type="active site" description="For OMPdecase activity" evidence="14">
    <location>
        <position position="300"/>
    </location>
</feature>
<dbReference type="InterPro" id="IPR004467">
    <property type="entry name" value="Or_phspho_trans_dom"/>
</dbReference>
<dbReference type="PROSITE" id="PS00156">
    <property type="entry name" value="OMPDECASE"/>
    <property type="match status" value="1"/>
</dbReference>
<gene>
    <name evidence="17" type="ORF">JTE90_022808</name>
</gene>
<evidence type="ECO:0000313" key="18">
    <source>
        <dbReference type="Proteomes" id="UP000827092"/>
    </source>
</evidence>
<protein>
    <recommendedName>
        <fullName evidence="7">Uridine 5'-monophosphate synthase</fullName>
        <ecNumber evidence="5">2.4.2.10</ecNumber>
        <ecNumber evidence="6">4.1.1.23</ecNumber>
    </recommendedName>
</protein>
<dbReference type="SMART" id="SM00934">
    <property type="entry name" value="OMPdecase"/>
    <property type="match status" value="1"/>
</dbReference>
<evidence type="ECO:0000256" key="15">
    <source>
        <dbReference type="PIRSR" id="PIRSR614732-2"/>
    </source>
</evidence>
<keyword evidence="10" id="KW-0210">Decarboxylase</keyword>
<dbReference type="Proteomes" id="UP000827092">
    <property type="component" value="Unassembled WGS sequence"/>
</dbReference>
<dbReference type="GO" id="GO:0044205">
    <property type="term" value="P:'de novo' UMP biosynthetic process"/>
    <property type="evidence" value="ECO:0007669"/>
    <property type="project" value="InterPro"/>
</dbReference>
<dbReference type="InterPro" id="IPR000836">
    <property type="entry name" value="PRTase_dom"/>
</dbReference>
<accession>A0AAV6V507</accession>
<keyword evidence="11" id="KW-0665">Pyrimidine biosynthesis</keyword>
<dbReference type="GO" id="GO:0004588">
    <property type="term" value="F:orotate phosphoribosyltransferase activity"/>
    <property type="evidence" value="ECO:0007669"/>
    <property type="project" value="UniProtKB-EC"/>
</dbReference>
<feature type="binding site" evidence="15">
    <location>
        <position position="361"/>
    </location>
    <ligand>
        <name>substrate</name>
    </ligand>
</feature>
<dbReference type="InterPro" id="IPR001754">
    <property type="entry name" value="OMPdeCOase_dom"/>
</dbReference>
<feature type="binding site" evidence="15">
    <location>
        <position position="247"/>
    </location>
    <ligand>
        <name>substrate</name>
    </ligand>
</feature>
<evidence type="ECO:0000256" key="12">
    <source>
        <dbReference type="ARBA" id="ARBA00023239"/>
    </source>
</evidence>
<dbReference type="Pfam" id="PF00156">
    <property type="entry name" value="Pribosyltran"/>
    <property type="match status" value="1"/>
</dbReference>
<dbReference type="FunFam" id="3.40.50.2020:FF:000025">
    <property type="entry name" value="Uridine monophosphate synthetase"/>
    <property type="match status" value="1"/>
</dbReference>
<feature type="active site" description="For OMPdecase activity" evidence="14">
    <location>
        <position position="302"/>
    </location>
</feature>
<dbReference type="HAMAP" id="MF_01208">
    <property type="entry name" value="PyrE"/>
    <property type="match status" value="1"/>
</dbReference>
<sequence length="466" mass="51601">MADNKLLDDLLSINVFRVGEFRLKSGVDSPIYIDLRGIIAYPSLIRSIADAVYAKRTTIDMKSDIVCGVPYTALPIASLYSVLHNVPMVLKRKEAKDYGTKKIVEGIINKGDNCLILEDIVSSGSSVIETAEVLRNEGLVVTDCIVFLNREQGGQDNLEKAGIRLHSLFTLSEIFDRYCTMNKVDDELVISIKEYIKGNKYIPVKKQATVLKHMSFEDRAKVCHQPVAKQLMEIVAKKQSNLCVALDVLKSQELLDLADKLGPFVCMIKTHIDILLDFKQEVATELKNLATKHNFLIFEDRKFADIGSTVKAQYNSGLYKISEWADVVTIHGIPGDGIVSALKESSLTDRPRACILIAEMSSSGALTDDSYQKKVLEMAQSHPDFVIGFVGQKRMSEKLDMITFTPGVNINSAGDSLGQQYKSPEMAVENGADVIIVGRGIIGAEDPVEAAKVFMRKAFEAYMKFV</sequence>
<evidence type="ECO:0000256" key="11">
    <source>
        <dbReference type="ARBA" id="ARBA00022975"/>
    </source>
</evidence>
<comment type="similarity">
    <text evidence="3">In the N-terminal section; belongs to the purine/pyrimidine phosphoribosyltransferase family.</text>
</comment>
<feature type="binding site" evidence="15">
    <location>
        <position position="439"/>
    </location>
    <ligand>
        <name>substrate</name>
    </ligand>
</feature>
<keyword evidence="12" id="KW-0456">Lyase</keyword>
<dbReference type="InterPro" id="IPR014732">
    <property type="entry name" value="OMPdecase"/>
</dbReference>
<proteinExistence type="inferred from homology"/>
<reference evidence="17 18" key="1">
    <citation type="journal article" date="2022" name="Nat. Ecol. Evol.">
        <title>A masculinizing supergene underlies an exaggerated male reproductive morph in a spider.</title>
        <authorList>
            <person name="Hendrickx F."/>
            <person name="De Corte Z."/>
            <person name="Sonet G."/>
            <person name="Van Belleghem S.M."/>
            <person name="Kostlbacher S."/>
            <person name="Vangestel C."/>
        </authorList>
    </citation>
    <scope>NUCLEOTIDE SEQUENCE [LARGE SCALE GENOMIC DNA]</scope>
    <source>
        <strain evidence="17">W744_W776</strain>
    </source>
</reference>
<name>A0AAV6V507_9ARAC</name>
<dbReference type="NCBIfam" id="TIGR00336">
    <property type="entry name" value="pyrE"/>
    <property type="match status" value="1"/>
</dbReference>
<dbReference type="SUPFAM" id="SSF53271">
    <property type="entry name" value="PRTase-like"/>
    <property type="match status" value="1"/>
</dbReference>
<feature type="active site" description="For OMPdecase activity" evidence="14">
    <location>
        <position position="305"/>
    </location>
</feature>
<evidence type="ECO:0000259" key="16">
    <source>
        <dbReference type="SMART" id="SM00934"/>
    </source>
</evidence>
<dbReference type="InterPro" id="IPR018089">
    <property type="entry name" value="OMPdecase_AS"/>
</dbReference>
<dbReference type="Pfam" id="PF00215">
    <property type="entry name" value="OMPdecase"/>
    <property type="match status" value="1"/>
</dbReference>
<keyword evidence="18" id="KW-1185">Reference proteome</keyword>
<comment type="pathway">
    <text evidence="1">Pyrimidine metabolism; UMP biosynthesis via de novo pathway; UMP from orotate: step 2/2.</text>
</comment>
<evidence type="ECO:0000256" key="7">
    <source>
        <dbReference type="ARBA" id="ARBA00015047"/>
    </source>
</evidence>
<dbReference type="EMBL" id="JAFNEN010000151">
    <property type="protein sequence ID" value="KAG8191815.1"/>
    <property type="molecule type" value="Genomic_DNA"/>
</dbReference>
<dbReference type="InterPro" id="IPR013785">
    <property type="entry name" value="Aldolase_TIM"/>
</dbReference>
<dbReference type="SUPFAM" id="SSF51366">
    <property type="entry name" value="Ribulose-phoshate binding barrel"/>
    <property type="match status" value="1"/>
</dbReference>
<dbReference type="Gene3D" id="3.40.50.2020">
    <property type="match status" value="1"/>
</dbReference>
<evidence type="ECO:0000256" key="13">
    <source>
        <dbReference type="ARBA" id="ARBA00023268"/>
    </source>
</evidence>
<evidence type="ECO:0000256" key="1">
    <source>
        <dbReference type="ARBA" id="ARBA00004861"/>
    </source>
</evidence>
<dbReference type="InterPro" id="IPR011060">
    <property type="entry name" value="RibuloseP-bd_barrel"/>
</dbReference>
<dbReference type="InterPro" id="IPR029057">
    <property type="entry name" value="PRTase-like"/>
</dbReference>
<dbReference type="CDD" id="cd06223">
    <property type="entry name" value="PRTases_typeI"/>
    <property type="match status" value="1"/>
</dbReference>